<dbReference type="EMBL" id="NWBU01000004">
    <property type="protein sequence ID" value="PTQ13018.1"/>
    <property type="molecule type" value="Genomic_DNA"/>
</dbReference>
<name>A0A2T5G1K3_9SPHN</name>
<accession>A0A2T5G1K3</accession>
<dbReference type="PANTHER" id="PTHR30537:SF5">
    <property type="entry name" value="HTH-TYPE TRANSCRIPTIONAL ACTIVATOR TTDR-RELATED"/>
    <property type="match status" value="1"/>
</dbReference>
<dbReference type="Proteomes" id="UP000244162">
    <property type="component" value="Unassembled WGS sequence"/>
</dbReference>
<dbReference type="FunFam" id="1.10.10.10:FF:000001">
    <property type="entry name" value="LysR family transcriptional regulator"/>
    <property type="match status" value="1"/>
</dbReference>
<keyword evidence="3" id="KW-0238">DNA-binding</keyword>
<reference evidence="6 7" key="1">
    <citation type="submission" date="2017-09" db="EMBL/GenBank/DDBJ databases">
        <title>Sphingomonas panjinensis sp.nov., isolated from oil-contaminated soil.</title>
        <authorList>
            <person name="Wang L."/>
            <person name="Chen L."/>
        </authorList>
    </citation>
    <scope>NUCLEOTIDE SEQUENCE [LARGE SCALE GENOMIC DNA]</scope>
    <source>
        <strain evidence="6 7">FW-11</strain>
    </source>
</reference>
<dbReference type="CDD" id="cd08422">
    <property type="entry name" value="PBP2_CrgA_like"/>
    <property type="match status" value="1"/>
</dbReference>
<organism evidence="6 7">
    <name type="scientific">Sphingomonas oleivorans</name>
    <dbReference type="NCBI Taxonomy" id="1735121"/>
    <lineage>
        <taxon>Bacteria</taxon>
        <taxon>Pseudomonadati</taxon>
        <taxon>Pseudomonadota</taxon>
        <taxon>Alphaproteobacteria</taxon>
        <taxon>Sphingomonadales</taxon>
        <taxon>Sphingomonadaceae</taxon>
        <taxon>Sphingomonas</taxon>
    </lineage>
</organism>
<evidence type="ECO:0000256" key="4">
    <source>
        <dbReference type="ARBA" id="ARBA00023163"/>
    </source>
</evidence>
<dbReference type="InterPro" id="IPR000847">
    <property type="entry name" value="LysR_HTH_N"/>
</dbReference>
<dbReference type="Gene3D" id="3.40.190.290">
    <property type="match status" value="1"/>
</dbReference>
<evidence type="ECO:0000259" key="5">
    <source>
        <dbReference type="PROSITE" id="PS50931"/>
    </source>
</evidence>
<proteinExistence type="inferred from homology"/>
<sequence>MDIEELRTFVEVADAGGVSPAARRLGLAKSIVSRRLARLEEDLGVQLLARTTRGAALTEAGATFRDYAARVCAEIDAAKETILPTGDLRGRLRVAAPLSFGPTHFASVLADMARRHPQLHIHTSYTDRFVDLIAEGYDCAIRVGYLADSNLIARRVGPIYGKLVASPDYIEAHGAPETPEELIEHQALMQGTEAWLFVDGDKTITVRPQGRFKADNGTALVAAAIAGLGIAWVPDGLTGDHLASGALVPVMTRYPPPPAGIYVIRPPGQHPARKVRILTELLVECFDKAPQVSPHAPV</sequence>
<evidence type="ECO:0000313" key="6">
    <source>
        <dbReference type="EMBL" id="PTQ13018.1"/>
    </source>
</evidence>
<keyword evidence="2" id="KW-0805">Transcription regulation</keyword>
<dbReference type="SUPFAM" id="SSF46785">
    <property type="entry name" value="Winged helix' DNA-binding domain"/>
    <property type="match status" value="1"/>
</dbReference>
<evidence type="ECO:0000313" key="7">
    <source>
        <dbReference type="Proteomes" id="UP000244162"/>
    </source>
</evidence>
<protein>
    <submittedName>
        <fullName evidence="6">LysR family transcriptional regulator</fullName>
    </submittedName>
</protein>
<dbReference type="PROSITE" id="PS50931">
    <property type="entry name" value="HTH_LYSR"/>
    <property type="match status" value="1"/>
</dbReference>
<evidence type="ECO:0000256" key="2">
    <source>
        <dbReference type="ARBA" id="ARBA00023015"/>
    </source>
</evidence>
<dbReference type="Gene3D" id="1.10.10.10">
    <property type="entry name" value="Winged helix-like DNA-binding domain superfamily/Winged helix DNA-binding domain"/>
    <property type="match status" value="1"/>
</dbReference>
<dbReference type="InterPro" id="IPR005119">
    <property type="entry name" value="LysR_subst-bd"/>
</dbReference>
<dbReference type="SUPFAM" id="SSF53850">
    <property type="entry name" value="Periplasmic binding protein-like II"/>
    <property type="match status" value="1"/>
</dbReference>
<evidence type="ECO:0000256" key="1">
    <source>
        <dbReference type="ARBA" id="ARBA00009437"/>
    </source>
</evidence>
<keyword evidence="7" id="KW-1185">Reference proteome</keyword>
<evidence type="ECO:0000256" key="3">
    <source>
        <dbReference type="ARBA" id="ARBA00023125"/>
    </source>
</evidence>
<dbReference type="OrthoDB" id="9813056at2"/>
<dbReference type="RefSeq" id="WP_107966787.1">
    <property type="nucleotide sequence ID" value="NZ_NWBU01000004.1"/>
</dbReference>
<dbReference type="InterPro" id="IPR036388">
    <property type="entry name" value="WH-like_DNA-bd_sf"/>
</dbReference>
<keyword evidence="4" id="KW-0804">Transcription</keyword>
<dbReference type="GO" id="GO:0043565">
    <property type="term" value="F:sequence-specific DNA binding"/>
    <property type="evidence" value="ECO:0007669"/>
    <property type="project" value="TreeGrafter"/>
</dbReference>
<dbReference type="InterPro" id="IPR058163">
    <property type="entry name" value="LysR-type_TF_proteobact-type"/>
</dbReference>
<dbReference type="InterPro" id="IPR036390">
    <property type="entry name" value="WH_DNA-bd_sf"/>
</dbReference>
<dbReference type="GO" id="GO:0006351">
    <property type="term" value="P:DNA-templated transcription"/>
    <property type="evidence" value="ECO:0007669"/>
    <property type="project" value="TreeGrafter"/>
</dbReference>
<dbReference type="Pfam" id="PF00126">
    <property type="entry name" value="HTH_1"/>
    <property type="match status" value="1"/>
</dbReference>
<comment type="caution">
    <text evidence="6">The sequence shown here is derived from an EMBL/GenBank/DDBJ whole genome shotgun (WGS) entry which is preliminary data.</text>
</comment>
<dbReference type="PANTHER" id="PTHR30537">
    <property type="entry name" value="HTH-TYPE TRANSCRIPTIONAL REGULATOR"/>
    <property type="match status" value="1"/>
</dbReference>
<dbReference type="Pfam" id="PF03466">
    <property type="entry name" value="LysR_substrate"/>
    <property type="match status" value="1"/>
</dbReference>
<gene>
    <name evidence="6" type="ORF">CLG96_02425</name>
</gene>
<feature type="domain" description="HTH lysR-type" evidence="5">
    <location>
        <begin position="1"/>
        <end position="58"/>
    </location>
</feature>
<dbReference type="AlphaFoldDB" id="A0A2T5G1K3"/>
<dbReference type="GO" id="GO:0003700">
    <property type="term" value="F:DNA-binding transcription factor activity"/>
    <property type="evidence" value="ECO:0007669"/>
    <property type="project" value="InterPro"/>
</dbReference>
<comment type="similarity">
    <text evidence="1">Belongs to the LysR transcriptional regulatory family.</text>
</comment>